<sequence length="749" mass="80318">MGAVSVDNNGQDDEGASVGEGYHVRQEIHDMTNGVLSNGQCLGSSEEDDSRPNGVVEDGNSGSGAETHGYNGYQAQPQQGPVILWERFLPVKSVKVLLVENDVSTRQVLSALLQNCGYEVVAVSNGLQAWKFLEDLSDHVDLVLTEVAMPLLTGIGLLSKIMSHKTFRNIPVIMMSSHDSMGIVFKCLSKGAVDFLVKPIRKNELKNLWQHVWRRCHSSSGSGSESGTQTKRSTELRSGDDSAANSSSGSDEHDIGSNALSIRNGSDNGSGTQSSWTRKTTAIGSPKQISAGNEWGDAPDSTCAQVGVHTGPDISSKTEKEEPDGLVHATGEVQLPPSDHGLPEANMDSLGGKSGDPEPQENCGSSTCIVPIPEEVEPVNGLSGIFHVNNKESHDSGELPSLELSFKKLESEDESGNASHDNHNNLRHSDQSALSKFNTTSSVNQGLTAKAGVTSAFDNCSMAMKTERIPNGPSNSFGSPTYQPSNTSSENNVIDTIFQYDASKKPEPIAAFKSSKSSAFQPVPQGFVRSSWMESDDRPDNSHPNDVQAPSKGSRQHIHIKYHHHHHHYHYHRHLDNSQKNQEQKDNSDIAMAATAPPCGSSNAIEGRADGNAGNNSGSGSGSASGSNLGSNGNNGSNNFPVDGSAKLETDNGAAEDIGAGALGEKPNSGIDEERISLREAALSKFRQKRKERCFEKRVRYESRKKLAELRPRVRGQFVRQIASDSKVGNDSHGDDDVISKDSSCDIAQ</sequence>
<keyword evidence="2" id="KW-1185">Reference proteome</keyword>
<protein>
    <submittedName>
        <fullName evidence="1">Uncharacterized protein</fullName>
    </submittedName>
</protein>
<proteinExistence type="predicted"/>
<comment type="caution">
    <text evidence="1">The sequence shown here is derived from an EMBL/GenBank/DDBJ whole genome shotgun (WGS) entry which is preliminary data.</text>
</comment>
<evidence type="ECO:0000313" key="1">
    <source>
        <dbReference type="EMBL" id="KAI4340398.1"/>
    </source>
</evidence>
<evidence type="ECO:0000313" key="2">
    <source>
        <dbReference type="Proteomes" id="UP001057402"/>
    </source>
</evidence>
<dbReference type="EMBL" id="CM042886">
    <property type="protein sequence ID" value="KAI4340398.1"/>
    <property type="molecule type" value="Genomic_DNA"/>
</dbReference>
<reference evidence="2" key="1">
    <citation type="journal article" date="2023" name="Front. Plant Sci.">
        <title>Chromosomal-level genome assembly of Melastoma candidum provides insights into trichome evolution.</title>
        <authorList>
            <person name="Zhong Y."/>
            <person name="Wu W."/>
            <person name="Sun C."/>
            <person name="Zou P."/>
            <person name="Liu Y."/>
            <person name="Dai S."/>
            <person name="Zhou R."/>
        </authorList>
    </citation>
    <scope>NUCLEOTIDE SEQUENCE [LARGE SCALE GENOMIC DNA]</scope>
</reference>
<name>A0ACB9NW39_9MYRT</name>
<organism evidence="1 2">
    <name type="scientific">Melastoma candidum</name>
    <dbReference type="NCBI Taxonomy" id="119954"/>
    <lineage>
        <taxon>Eukaryota</taxon>
        <taxon>Viridiplantae</taxon>
        <taxon>Streptophyta</taxon>
        <taxon>Embryophyta</taxon>
        <taxon>Tracheophyta</taxon>
        <taxon>Spermatophyta</taxon>
        <taxon>Magnoliopsida</taxon>
        <taxon>eudicotyledons</taxon>
        <taxon>Gunneridae</taxon>
        <taxon>Pentapetalae</taxon>
        <taxon>rosids</taxon>
        <taxon>malvids</taxon>
        <taxon>Myrtales</taxon>
        <taxon>Melastomataceae</taxon>
        <taxon>Melastomatoideae</taxon>
        <taxon>Melastomateae</taxon>
        <taxon>Melastoma</taxon>
    </lineage>
</organism>
<dbReference type="Proteomes" id="UP001057402">
    <property type="component" value="Chromosome 7"/>
</dbReference>
<accession>A0ACB9NW39</accession>
<gene>
    <name evidence="1" type="ORF">MLD38_025237</name>
</gene>